<protein>
    <submittedName>
        <fullName evidence="2">RNase H domain-containing protein</fullName>
    </submittedName>
</protein>
<dbReference type="InterPro" id="IPR012337">
    <property type="entry name" value="RNaseH-like_sf"/>
</dbReference>
<sequence>MADRMKFISESVKHTLLRPCVNPVEGLPENHFHTEFLSYTNKNSVVPKYQRQLALEVINGIPSDGILIYTDGSQDESNRTESGPFIEKLSIRLSTHNPENCSVLRSELIVVDEELKSILNKTDSSNIWILTDSPSAIQHLKDWTREHSNNQ</sequence>
<evidence type="ECO:0000313" key="2">
    <source>
        <dbReference type="EMBL" id="GFY15074.1"/>
    </source>
</evidence>
<dbReference type="EMBL" id="BMAU01021333">
    <property type="protein sequence ID" value="GFY15074.1"/>
    <property type="molecule type" value="Genomic_DNA"/>
</dbReference>
<dbReference type="GO" id="GO:0004523">
    <property type="term" value="F:RNA-DNA hybrid ribonuclease activity"/>
    <property type="evidence" value="ECO:0007669"/>
    <property type="project" value="InterPro"/>
</dbReference>
<organism evidence="2 3">
    <name type="scientific">Trichonephila clavipes</name>
    <name type="common">Golden silk orbweaver</name>
    <name type="synonym">Nephila clavipes</name>
    <dbReference type="NCBI Taxonomy" id="2585209"/>
    <lineage>
        <taxon>Eukaryota</taxon>
        <taxon>Metazoa</taxon>
        <taxon>Ecdysozoa</taxon>
        <taxon>Arthropoda</taxon>
        <taxon>Chelicerata</taxon>
        <taxon>Arachnida</taxon>
        <taxon>Araneae</taxon>
        <taxon>Araneomorphae</taxon>
        <taxon>Entelegynae</taxon>
        <taxon>Araneoidea</taxon>
        <taxon>Nephilidae</taxon>
        <taxon>Trichonephila</taxon>
    </lineage>
</organism>
<dbReference type="GO" id="GO:0003676">
    <property type="term" value="F:nucleic acid binding"/>
    <property type="evidence" value="ECO:0007669"/>
    <property type="project" value="InterPro"/>
</dbReference>
<dbReference type="AlphaFoldDB" id="A0A8X6SJU6"/>
<dbReference type="Proteomes" id="UP000887159">
    <property type="component" value="Unassembled WGS sequence"/>
</dbReference>
<comment type="caution">
    <text evidence="2">The sequence shown here is derived from an EMBL/GenBank/DDBJ whole genome shotgun (WGS) entry which is preliminary data.</text>
</comment>
<dbReference type="Gene3D" id="3.30.420.10">
    <property type="entry name" value="Ribonuclease H-like superfamily/Ribonuclease H"/>
    <property type="match status" value="1"/>
</dbReference>
<evidence type="ECO:0000313" key="3">
    <source>
        <dbReference type="Proteomes" id="UP000887159"/>
    </source>
</evidence>
<keyword evidence="3" id="KW-1185">Reference proteome</keyword>
<name>A0A8X6SJU6_TRICX</name>
<accession>A0A8X6SJU6</accession>
<feature type="domain" description="RNase H type-1" evidence="1">
    <location>
        <begin position="62"/>
        <end position="151"/>
    </location>
</feature>
<evidence type="ECO:0000259" key="1">
    <source>
        <dbReference type="PROSITE" id="PS50879"/>
    </source>
</evidence>
<dbReference type="InterPro" id="IPR036397">
    <property type="entry name" value="RNaseH_sf"/>
</dbReference>
<proteinExistence type="predicted"/>
<gene>
    <name evidence="2" type="primary">AVEN_12647_1</name>
    <name evidence="2" type="ORF">TNCV_4493271</name>
</gene>
<dbReference type="InterPro" id="IPR002156">
    <property type="entry name" value="RNaseH_domain"/>
</dbReference>
<reference evidence="2" key="1">
    <citation type="submission" date="2020-08" db="EMBL/GenBank/DDBJ databases">
        <title>Multicomponent nature underlies the extraordinary mechanical properties of spider dragline silk.</title>
        <authorList>
            <person name="Kono N."/>
            <person name="Nakamura H."/>
            <person name="Mori M."/>
            <person name="Yoshida Y."/>
            <person name="Ohtoshi R."/>
            <person name="Malay A.D."/>
            <person name="Moran D.A.P."/>
            <person name="Tomita M."/>
            <person name="Numata K."/>
            <person name="Arakawa K."/>
        </authorList>
    </citation>
    <scope>NUCLEOTIDE SEQUENCE</scope>
</reference>
<dbReference type="SUPFAM" id="SSF53098">
    <property type="entry name" value="Ribonuclease H-like"/>
    <property type="match status" value="1"/>
</dbReference>
<dbReference type="PROSITE" id="PS50879">
    <property type="entry name" value="RNASE_H_1"/>
    <property type="match status" value="1"/>
</dbReference>